<evidence type="ECO:0000256" key="4">
    <source>
        <dbReference type="SAM" id="SignalP"/>
    </source>
</evidence>
<proteinExistence type="predicted"/>
<evidence type="ECO:0000256" key="3">
    <source>
        <dbReference type="SAM" id="Coils"/>
    </source>
</evidence>
<comment type="subcellular location">
    <subcellularLocation>
        <location evidence="1">Cell envelope</location>
    </subcellularLocation>
</comment>
<dbReference type="InterPro" id="IPR018976">
    <property type="entry name" value="Imelysin-like"/>
</dbReference>
<evidence type="ECO:0000256" key="2">
    <source>
        <dbReference type="ARBA" id="ARBA00022729"/>
    </source>
</evidence>
<dbReference type="Proteomes" id="UP001528823">
    <property type="component" value="Unassembled WGS sequence"/>
</dbReference>
<evidence type="ECO:0000256" key="1">
    <source>
        <dbReference type="ARBA" id="ARBA00004196"/>
    </source>
</evidence>
<reference evidence="6 7" key="1">
    <citation type="submission" date="2022-11" db="EMBL/GenBank/DDBJ databases">
        <title>Spartinivicinus poritis sp. nov., isolated from scleractinian coral Porites lutea.</title>
        <authorList>
            <person name="Zhang G."/>
            <person name="Cai L."/>
            <person name="Wei Q."/>
        </authorList>
    </citation>
    <scope>NUCLEOTIDE SEQUENCE [LARGE SCALE GENOMIC DNA]</scope>
    <source>
        <strain evidence="6 7">A2-2</strain>
    </source>
</reference>
<dbReference type="InterPro" id="IPR034984">
    <property type="entry name" value="Imelysin-like_IPPA"/>
</dbReference>
<dbReference type="Pfam" id="PF09375">
    <property type="entry name" value="Peptidase_M75"/>
    <property type="match status" value="1"/>
</dbReference>
<evidence type="ECO:0000259" key="5">
    <source>
        <dbReference type="Pfam" id="PF09375"/>
    </source>
</evidence>
<accession>A0ABT5U8Z3</accession>
<keyword evidence="2 4" id="KW-0732">Signal</keyword>
<comment type="caution">
    <text evidence="6">The sequence shown here is derived from an EMBL/GenBank/DDBJ whole genome shotgun (WGS) entry which is preliminary data.</text>
</comment>
<evidence type="ECO:0000313" key="6">
    <source>
        <dbReference type="EMBL" id="MDE1462844.1"/>
    </source>
</evidence>
<dbReference type="EMBL" id="JAPMOU010000014">
    <property type="protein sequence ID" value="MDE1462844.1"/>
    <property type="molecule type" value="Genomic_DNA"/>
</dbReference>
<dbReference type="RefSeq" id="WP_274689193.1">
    <property type="nucleotide sequence ID" value="NZ_JAPMOU010000014.1"/>
</dbReference>
<name>A0ABT5U8Z3_9GAMM</name>
<keyword evidence="7" id="KW-1185">Reference proteome</keyword>
<feature type="chain" id="PRO_5045840656" evidence="4">
    <location>
        <begin position="36"/>
        <end position="357"/>
    </location>
</feature>
<evidence type="ECO:0000313" key="7">
    <source>
        <dbReference type="Proteomes" id="UP001528823"/>
    </source>
</evidence>
<protein>
    <submittedName>
        <fullName evidence="6">Imelysin family protein</fullName>
    </submittedName>
</protein>
<gene>
    <name evidence="6" type="ORF">ORQ98_12780</name>
</gene>
<dbReference type="InterPro" id="IPR038352">
    <property type="entry name" value="Imelysin_sf"/>
</dbReference>
<feature type="signal peptide" evidence="4">
    <location>
        <begin position="1"/>
        <end position="35"/>
    </location>
</feature>
<sequence>MNFKQLPTVLSKTYLLTTLLIAASNSYWLSNVASADSPPPPAALSVHQQVSGFYQQLTNSARYFQQSSLELCQSPSAAKFTVVQNHWRQLMNSWMIAEVINFGPVQQGNMAWRFQFWPDKKNLIKRKVEGFLATHSQPNTISIETVKTSSVLVQGLSAAEYLLFDPQLKPDQQVTNSSQRCKMLASISAHLFANAQQLEKSWQTETATNKPTVEESISQLLNGMATLIERSHKKLVMPLGKQKANPYFAESWRSQHSIDNIKHNLISIKQLYQVQLKPLLLEKKQGNLLAEKIDQQFNFTFTLLGQFKQSLFILLKQQQLKQASQLAENLKQLKQLFSQQLPDKLGVIISFNANDGD</sequence>
<dbReference type="Gene3D" id="1.20.1420.20">
    <property type="entry name" value="M75 peptidase, HXXE motif"/>
    <property type="match status" value="1"/>
</dbReference>
<feature type="coiled-coil region" evidence="3">
    <location>
        <begin position="313"/>
        <end position="340"/>
    </location>
</feature>
<dbReference type="CDD" id="cd14659">
    <property type="entry name" value="Imelysin-like_IPPA"/>
    <property type="match status" value="1"/>
</dbReference>
<feature type="domain" description="Imelysin-like" evidence="5">
    <location>
        <begin position="54"/>
        <end position="335"/>
    </location>
</feature>
<keyword evidence="3" id="KW-0175">Coiled coil</keyword>
<organism evidence="6 7">
    <name type="scientific">Spartinivicinus poritis</name>
    <dbReference type="NCBI Taxonomy" id="2994640"/>
    <lineage>
        <taxon>Bacteria</taxon>
        <taxon>Pseudomonadati</taxon>
        <taxon>Pseudomonadota</taxon>
        <taxon>Gammaproteobacteria</taxon>
        <taxon>Oceanospirillales</taxon>
        <taxon>Zooshikellaceae</taxon>
        <taxon>Spartinivicinus</taxon>
    </lineage>
</organism>